<reference evidence="4" key="1">
    <citation type="journal article" date="2019" name="Int. J. Syst. Evol. Microbiol.">
        <title>The Global Catalogue of Microorganisms (GCM) 10K type strain sequencing project: providing services to taxonomists for standard genome sequencing and annotation.</title>
        <authorList>
            <consortium name="The Broad Institute Genomics Platform"/>
            <consortium name="The Broad Institute Genome Sequencing Center for Infectious Disease"/>
            <person name="Wu L."/>
            <person name="Ma J."/>
        </authorList>
    </citation>
    <scope>NUCLEOTIDE SEQUENCE [LARGE SCALE GENOMIC DNA]</scope>
    <source>
        <strain evidence="4">KCTC 19466</strain>
    </source>
</reference>
<evidence type="ECO:0000259" key="2">
    <source>
        <dbReference type="Pfam" id="PF24254"/>
    </source>
</evidence>
<name>A0ABQ3GDE8_9MICC</name>
<accession>A0ABQ3GDE8</accession>
<evidence type="ECO:0000313" key="3">
    <source>
        <dbReference type="EMBL" id="GHD01114.1"/>
    </source>
</evidence>
<organism evidence="3 4">
    <name type="scientific">Zhihengliuella salsuginis</name>
    <dbReference type="NCBI Taxonomy" id="578222"/>
    <lineage>
        <taxon>Bacteria</taxon>
        <taxon>Bacillati</taxon>
        <taxon>Actinomycetota</taxon>
        <taxon>Actinomycetes</taxon>
        <taxon>Micrococcales</taxon>
        <taxon>Micrococcaceae</taxon>
        <taxon>Zhihengliuella</taxon>
    </lineage>
</organism>
<dbReference type="EMBL" id="BMXK01000002">
    <property type="protein sequence ID" value="GHD01114.1"/>
    <property type="molecule type" value="Genomic_DNA"/>
</dbReference>
<dbReference type="InterPro" id="IPR055878">
    <property type="entry name" value="DUF7455"/>
</dbReference>
<evidence type="ECO:0000256" key="1">
    <source>
        <dbReference type="SAM" id="MobiDB-lite"/>
    </source>
</evidence>
<protein>
    <recommendedName>
        <fullName evidence="2">DUF7455 domain-containing protein</fullName>
    </recommendedName>
</protein>
<gene>
    <name evidence="3" type="ORF">GCM10008096_04870</name>
</gene>
<feature type="region of interest" description="Disordered" evidence="1">
    <location>
        <begin position="69"/>
        <end position="94"/>
    </location>
</feature>
<comment type="caution">
    <text evidence="3">The sequence shown here is derived from an EMBL/GenBank/DDBJ whole genome shotgun (WGS) entry which is preliminary data.</text>
</comment>
<dbReference type="Proteomes" id="UP000642819">
    <property type="component" value="Unassembled WGS sequence"/>
</dbReference>
<keyword evidence="4" id="KW-1185">Reference proteome</keyword>
<feature type="domain" description="DUF7455" evidence="2">
    <location>
        <begin position="30"/>
        <end position="84"/>
    </location>
</feature>
<proteinExistence type="predicted"/>
<evidence type="ECO:0000313" key="4">
    <source>
        <dbReference type="Proteomes" id="UP000642819"/>
    </source>
</evidence>
<feature type="compositionally biased region" description="Basic and acidic residues" evidence="1">
    <location>
        <begin position="80"/>
        <end position="94"/>
    </location>
</feature>
<sequence>MIRAAELVVLDTTDIEEVVMNATSVATRGLTALDRCDRCGAQAYVRAVLATSGGELLFCAHHAREVESKLRPQTTEWQDESSKLHEKPVFEDAD</sequence>
<dbReference type="Pfam" id="PF24254">
    <property type="entry name" value="DUF7455"/>
    <property type="match status" value="1"/>
</dbReference>